<evidence type="ECO:0000313" key="2">
    <source>
        <dbReference type="Proteomes" id="UP000790377"/>
    </source>
</evidence>
<dbReference type="Proteomes" id="UP000790377">
    <property type="component" value="Unassembled WGS sequence"/>
</dbReference>
<reference evidence="1" key="1">
    <citation type="journal article" date="2021" name="New Phytol.">
        <title>Evolutionary innovations through gain and loss of genes in the ectomycorrhizal Boletales.</title>
        <authorList>
            <person name="Wu G."/>
            <person name="Miyauchi S."/>
            <person name="Morin E."/>
            <person name="Kuo A."/>
            <person name="Drula E."/>
            <person name="Varga T."/>
            <person name="Kohler A."/>
            <person name="Feng B."/>
            <person name="Cao Y."/>
            <person name="Lipzen A."/>
            <person name="Daum C."/>
            <person name="Hundley H."/>
            <person name="Pangilinan J."/>
            <person name="Johnson J."/>
            <person name="Barry K."/>
            <person name="LaButti K."/>
            <person name="Ng V."/>
            <person name="Ahrendt S."/>
            <person name="Min B."/>
            <person name="Choi I.G."/>
            <person name="Park H."/>
            <person name="Plett J.M."/>
            <person name="Magnuson J."/>
            <person name="Spatafora J.W."/>
            <person name="Nagy L.G."/>
            <person name="Henrissat B."/>
            <person name="Grigoriev I.V."/>
            <person name="Yang Z.L."/>
            <person name="Xu J."/>
            <person name="Martin F.M."/>
        </authorList>
    </citation>
    <scope>NUCLEOTIDE SEQUENCE</scope>
    <source>
        <strain evidence="1">ATCC 28755</strain>
    </source>
</reference>
<organism evidence="1 2">
    <name type="scientific">Hygrophoropsis aurantiaca</name>
    <dbReference type="NCBI Taxonomy" id="72124"/>
    <lineage>
        <taxon>Eukaryota</taxon>
        <taxon>Fungi</taxon>
        <taxon>Dikarya</taxon>
        <taxon>Basidiomycota</taxon>
        <taxon>Agaricomycotina</taxon>
        <taxon>Agaricomycetes</taxon>
        <taxon>Agaricomycetidae</taxon>
        <taxon>Boletales</taxon>
        <taxon>Coniophorineae</taxon>
        <taxon>Hygrophoropsidaceae</taxon>
        <taxon>Hygrophoropsis</taxon>
    </lineage>
</organism>
<name>A0ACB8AA33_9AGAM</name>
<accession>A0ACB8AA33</accession>
<proteinExistence type="predicted"/>
<sequence>MQCPRRPYAKTCLVLAPSIPASASDTDGHKISKLDRVMFNALASRGIFQYIITTNAQNHVRCLRSLLSLHSSHWHWARDWDLRMIPRVQLKGAYDGTTHTPASVRRIYLMIIKVSSFHDFHALNQVADSFFTSRPPPPCWRICKVYAGCIRA</sequence>
<gene>
    <name evidence="1" type="ORF">BJ138DRAFT_1153807</name>
</gene>
<protein>
    <submittedName>
        <fullName evidence="1">Uncharacterized protein</fullName>
    </submittedName>
</protein>
<keyword evidence="2" id="KW-1185">Reference proteome</keyword>
<comment type="caution">
    <text evidence="1">The sequence shown here is derived from an EMBL/GenBank/DDBJ whole genome shotgun (WGS) entry which is preliminary data.</text>
</comment>
<dbReference type="EMBL" id="MU267729">
    <property type="protein sequence ID" value="KAH7910061.1"/>
    <property type="molecule type" value="Genomic_DNA"/>
</dbReference>
<evidence type="ECO:0000313" key="1">
    <source>
        <dbReference type="EMBL" id="KAH7910061.1"/>
    </source>
</evidence>